<evidence type="ECO:0000313" key="1">
    <source>
        <dbReference type="EMBL" id="MBX10411.1"/>
    </source>
</evidence>
<sequence>MFLPRIIYVPYSKIENLLFNCLAGFVSSLFSFAENFSCLDSESVSWFISPGFEAWQVNFFFQIKIINNDGR</sequence>
<organism evidence="1">
    <name type="scientific">Rhizophora mucronata</name>
    <name type="common">Asiatic mangrove</name>
    <dbReference type="NCBI Taxonomy" id="61149"/>
    <lineage>
        <taxon>Eukaryota</taxon>
        <taxon>Viridiplantae</taxon>
        <taxon>Streptophyta</taxon>
        <taxon>Embryophyta</taxon>
        <taxon>Tracheophyta</taxon>
        <taxon>Spermatophyta</taxon>
        <taxon>Magnoliopsida</taxon>
        <taxon>eudicotyledons</taxon>
        <taxon>Gunneridae</taxon>
        <taxon>Pentapetalae</taxon>
        <taxon>rosids</taxon>
        <taxon>fabids</taxon>
        <taxon>Malpighiales</taxon>
        <taxon>Rhizophoraceae</taxon>
        <taxon>Rhizophora</taxon>
    </lineage>
</organism>
<proteinExistence type="predicted"/>
<accession>A0A2P2KXF6</accession>
<protein>
    <submittedName>
        <fullName evidence="1">V-type proton ATPase subunit E</fullName>
    </submittedName>
</protein>
<dbReference type="AlphaFoldDB" id="A0A2P2KXF6"/>
<reference evidence="1" key="1">
    <citation type="submission" date="2018-02" db="EMBL/GenBank/DDBJ databases">
        <title>Rhizophora mucronata_Transcriptome.</title>
        <authorList>
            <person name="Meera S.P."/>
            <person name="Sreeshan A."/>
            <person name="Augustine A."/>
        </authorList>
    </citation>
    <scope>NUCLEOTIDE SEQUENCE</scope>
    <source>
        <tissue evidence="1">Leaf</tissue>
    </source>
</reference>
<dbReference type="EMBL" id="GGEC01029927">
    <property type="protein sequence ID" value="MBX10411.1"/>
    <property type="molecule type" value="Transcribed_RNA"/>
</dbReference>
<name>A0A2P2KXF6_RHIMU</name>